<dbReference type="EMBL" id="DWWL01000014">
    <property type="protein sequence ID" value="HJC46962.1"/>
    <property type="molecule type" value="Genomic_DNA"/>
</dbReference>
<feature type="domain" description="PIN" evidence="1">
    <location>
        <begin position="2"/>
        <end position="116"/>
    </location>
</feature>
<organism evidence="2 3">
    <name type="scientific">Candidatus Lachnoclostridium pullistercoris</name>
    <dbReference type="NCBI Taxonomy" id="2838632"/>
    <lineage>
        <taxon>Bacteria</taxon>
        <taxon>Bacillati</taxon>
        <taxon>Bacillota</taxon>
        <taxon>Clostridia</taxon>
        <taxon>Lachnospirales</taxon>
        <taxon>Lachnospiraceae</taxon>
    </lineage>
</organism>
<protein>
    <submittedName>
        <fullName evidence="2">PIN domain-containing protein</fullName>
    </submittedName>
</protein>
<sequence>MRLLIDANVILDVLQNREPHVKDSSIIWKLCETRRAEGFISALTFANLVYVMRKELNPEQIEDVLQKLSLIFTFTELSPSDLTSAACLQWDDFENALQSVTAKRIHADYIVTRNVRDFLKSRVTAFTPSELLGRM</sequence>
<evidence type="ECO:0000313" key="2">
    <source>
        <dbReference type="EMBL" id="HJC46962.1"/>
    </source>
</evidence>
<dbReference type="CDD" id="cd09854">
    <property type="entry name" value="PIN_VapC-like"/>
    <property type="match status" value="1"/>
</dbReference>
<dbReference type="Pfam" id="PF13470">
    <property type="entry name" value="PIN_3"/>
    <property type="match status" value="1"/>
</dbReference>
<reference evidence="2" key="2">
    <citation type="submission" date="2021-04" db="EMBL/GenBank/DDBJ databases">
        <authorList>
            <person name="Gilroy R."/>
        </authorList>
    </citation>
    <scope>NUCLEOTIDE SEQUENCE</scope>
    <source>
        <strain evidence="2">CHK183-5548</strain>
    </source>
</reference>
<dbReference type="Gene3D" id="3.40.50.1010">
    <property type="entry name" value="5'-nuclease"/>
    <property type="match status" value="1"/>
</dbReference>
<gene>
    <name evidence="2" type="ORF">IAA04_02800</name>
</gene>
<dbReference type="Proteomes" id="UP000823883">
    <property type="component" value="Unassembled WGS sequence"/>
</dbReference>
<comment type="caution">
    <text evidence="2">The sequence shown here is derived from an EMBL/GenBank/DDBJ whole genome shotgun (WGS) entry which is preliminary data.</text>
</comment>
<dbReference type="InterPro" id="IPR029060">
    <property type="entry name" value="PIN-like_dom_sf"/>
</dbReference>
<dbReference type="SUPFAM" id="SSF88723">
    <property type="entry name" value="PIN domain-like"/>
    <property type="match status" value="1"/>
</dbReference>
<proteinExistence type="predicted"/>
<accession>A0A9D2T578</accession>
<dbReference type="InterPro" id="IPR002716">
    <property type="entry name" value="PIN_dom"/>
</dbReference>
<dbReference type="AlphaFoldDB" id="A0A9D2T578"/>
<evidence type="ECO:0000313" key="3">
    <source>
        <dbReference type="Proteomes" id="UP000823883"/>
    </source>
</evidence>
<name>A0A9D2T578_9FIRM</name>
<reference evidence="2" key="1">
    <citation type="journal article" date="2021" name="PeerJ">
        <title>Extensive microbial diversity within the chicken gut microbiome revealed by metagenomics and culture.</title>
        <authorList>
            <person name="Gilroy R."/>
            <person name="Ravi A."/>
            <person name="Getino M."/>
            <person name="Pursley I."/>
            <person name="Horton D.L."/>
            <person name="Alikhan N.F."/>
            <person name="Baker D."/>
            <person name="Gharbi K."/>
            <person name="Hall N."/>
            <person name="Watson M."/>
            <person name="Adriaenssens E.M."/>
            <person name="Foster-Nyarko E."/>
            <person name="Jarju S."/>
            <person name="Secka A."/>
            <person name="Antonio M."/>
            <person name="Oren A."/>
            <person name="Chaudhuri R.R."/>
            <person name="La Ragione R."/>
            <person name="Hildebrand F."/>
            <person name="Pallen M.J."/>
        </authorList>
    </citation>
    <scope>NUCLEOTIDE SEQUENCE</scope>
    <source>
        <strain evidence="2">CHK183-5548</strain>
    </source>
</reference>
<evidence type="ECO:0000259" key="1">
    <source>
        <dbReference type="Pfam" id="PF13470"/>
    </source>
</evidence>